<dbReference type="CDD" id="cd08422">
    <property type="entry name" value="PBP2_CrgA_like"/>
    <property type="match status" value="1"/>
</dbReference>
<name>A0A511HG99_9BACT</name>
<keyword evidence="2" id="KW-0805">Transcription regulation</keyword>
<comment type="caution">
    <text evidence="6">The sequence shown here is derived from an EMBL/GenBank/DDBJ whole genome shotgun (WGS) entry which is preliminary data.</text>
</comment>
<evidence type="ECO:0000313" key="7">
    <source>
        <dbReference type="Proteomes" id="UP000321224"/>
    </source>
</evidence>
<dbReference type="Pfam" id="PF03466">
    <property type="entry name" value="LysR_substrate"/>
    <property type="match status" value="1"/>
</dbReference>
<dbReference type="InterPro" id="IPR058163">
    <property type="entry name" value="LysR-type_TF_proteobact-type"/>
</dbReference>
<evidence type="ECO:0000256" key="3">
    <source>
        <dbReference type="ARBA" id="ARBA00023125"/>
    </source>
</evidence>
<dbReference type="PANTHER" id="PTHR30537:SF5">
    <property type="entry name" value="HTH-TYPE TRANSCRIPTIONAL ACTIVATOR TTDR-RELATED"/>
    <property type="match status" value="1"/>
</dbReference>
<dbReference type="InterPro" id="IPR000847">
    <property type="entry name" value="LysR_HTH_N"/>
</dbReference>
<evidence type="ECO:0000256" key="4">
    <source>
        <dbReference type="ARBA" id="ARBA00023163"/>
    </source>
</evidence>
<keyword evidence="3" id="KW-0238">DNA-binding</keyword>
<keyword evidence="4" id="KW-0804">Transcription</keyword>
<dbReference type="Gene3D" id="1.10.10.10">
    <property type="entry name" value="Winged helix-like DNA-binding domain superfamily/Winged helix DNA-binding domain"/>
    <property type="match status" value="1"/>
</dbReference>
<dbReference type="SUPFAM" id="SSF53850">
    <property type="entry name" value="Periplasmic binding protein-like II"/>
    <property type="match status" value="1"/>
</dbReference>
<accession>A0A511HG99</accession>
<evidence type="ECO:0000259" key="5">
    <source>
        <dbReference type="PROSITE" id="PS50931"/>
    </source>
</evidence>
<dbReference type="GO" id="GO:0043565">
    <property type="term" value="F:sequence-specific DNA binding"/>
    <property type="evidence" value="ECO:0007669"/>
    <property type="project" value="TreeGrafter"/>
</dbReference>
<dbReference type="PROSITE" id="PS50931">
    <property type="entry name" value="HTH_LYSR"/>
    <property type="match status" value="1"/>
</dbReference>
<sequence length="322" mass="35951">MPDAYTEPTDERRSPLQRREGYNREVAMKRAHLDEIFAFIAVVDAGSFVSGGRAIGLTRSAAGKALARLESRLGVRLLNRTTRHLSLTDDGRVFHEHCQQVLAALDEAEASVGDRTGTPRGVLRITVPDAFGRLHVLPALKKYLQTWPDVQVEVSFTDRVADIIEEGYDLAVRINVTSTDTRLVSRLVAQHRVFVCAAPSYLAVRGEPQTLEELATHDCLLFSSRARRQRWRLRPKGGSYVTVEGRSRLRLDSGEAIRDAAVAGLGIAFLPSFLVDEDLARGRLKALLPSCETEVVRIMAFYPSKRHLPAKVRRFIDLLVEQ</sequence>
<dbReference type="Pfam" id="PF00126">
    <property type="entry name" value="HTH_1"/>
    <property type="match status" value="1"/>
</dbReference>
<reference evidence="6 7" key="1">
    <citation type="submission" date="2019-07" db="EMBL/GenBank/DDBJ databases">
        <title>Whole genome shotgun sequence of Myxococcus virescens NBRC 100334.</title>
        <authorList>
            <person name="Hosoyama A."/>
            <person name="Uohara A."/>
            <person name="Ohji S."/>
            <person name="Ichikawa N."/>
        </authorList>
    </citation>
    <scope>NUCLEOTIDE SEQUENCE [LARGE SCALE GENOMIC DNA]</scope>
    <source>
        <strain evidence="6 7">NBRC 100334</strain>
    </source>
</reference>
<gene>
    <name evidence="6" type="ORF">MVI01_43700</name>
</gene>
<dbReference type="PANTHER" id="PTHR30537">
    <property type="entry name" value="HTH-TYPE TRANSCRIPTIONAL REGULATOR"/>
    <property type="match status" value="1"/>
</dbReference>
<evidence type="ECO:0000313" key="6">
    <source>
        <dbReference type="EMBL" id="GEL72586.1"/>
    </source>
</evidence>
<dbReference type="EMBL" id="BJVY01000026">
    <property type="protein sequence ID" value="GEL72586.1"/>
    <property type="molecule type" value="Genomic_DNA"/>
</dbReference>
<dbReference type="FunFam" id="3.40.190.290:FF:000001">
    <property type="entry name" value="Transcriptional regulator, LysR family"/>
    <property type="match status" value="1"/>
</dbReference>
<dbReference type="InterPro" id="IPR036390">
    <property type="entry name" value="WH_DNA-bd_sf"/>
</dbReference>
<evidence type="ECO:0000256" key="2">
    <source>
        <dbReference type="ARBA" id="ARBA00023015"/>
    </source>
</evidence>
<comment type="similarity">
    <text evidence="1">Belongs to the LysR transcriptional regulatory family.</text>
</comment>
<dbReference type="GO" id="GO:0003700">
    <property type="term" value="F:DNA-binding transcription factor activity"/>
    <property type="evidence" value="ECO:0007669"/>
    <property type="project" value="InterPro"/>
</dbReference>
<dbReference type="AlphaFoldDB" id="A0A511HG99"/>
<dbReference type="FunFam" id="1.10.10.10:FF:000001">
    <property type="entry name" value="LysR family transcriptional regulator"/>
    <property type="match status" value="1"/>
</dbReference>
<dbReference type="RefSeq" id="WP_244172256.1">
    <property type="nucleotide sequence ID" value="NZ_BJVY01000026.1"/>
</dbReference>
<dbReference type="InterPro" id="IPR005119">
    <property type="entry name" value="LysR_subst-bd"/>
</dbReference>
<feature type="domain" description="HTH lysR-type" evidence="5">
    <location>
        <begin position="38"/>
        <end position="88"/>
    </location>
</feature>
<protein>
    <submittedName>
        <fullName evidence="6">LysR family transcriptional regulator</fullName>
    </submittedName>
</protein>
<evidence type="ECO:0000256" key="1">
    <source>
        <dbReference type="ARBA" id="ARBA00009437"/>
    </source>
</evidence>
<dbReference type="SUPFAM" id="SSF46785">
    <property type="entry name" value="Winged helix' DNA-binding domain"/>
    <property type="match status" value="1"/>
</dbReference>
<dbReference type="InterPro" id="IPR036388">
    <property type="entry name" value="WH-like_DNA-bd_sf"/>
</dbReference>
<proteinExistence type="inferred from homology"/>
<dbReference type="Proteomes" id="UP000321224">
    <property type="component" value="Unassembled WGS sequence"/>
</dbReference>
<dbReference type="Gene3D" id="3.40.190.290">
    <property type="match status" value="1"/>
</dbReference>
<organism evidence="6 7">
    <name type="scientific">Myxococcus virescens</name>
    <dbReference type="NCBI Taxonomy" id="83456"/>
    <lineage>
        <taxon>Bacteria</taxon>
        <taxon>Pseudomonadati</taxon>
        <taxon>Myxococcota</taxon>
        <taxon>Myxococcia</taxon>
        <taxon>Myxococcales</taxon>
        <taxon>Cystobacterineae</taxon>
        <taxon>Myxococcaceae</taxon>
        <taxon>Myxococcus</taxon>
    </lineage>
</organism>
<dbReference type="GO" id="GO:0006351">
    <property type="term" value="P:DNA-templated transcription"/>
    <property type="evidence" value="ECO:0007669"/>
    <property type="project" value="TreeGrafter"/>
</dbReference>